<dbReference type="RefSeq" id="XP_047767248.1">
    <property type="nucleotide sequence ID" value="XM_047911424.1"/>
</dbReference>
<dbReference type="Proteomes" id="UP000756132">
    <property type="component" value="Chromosome 10"/>
</dbReference>
<evidence type="ECO:0000313" key="1">
    <source>
        <dbReference type="EMBL" id="UJO22882.1"/>
    </source>
</evidence>
<sequence>MWGQIMDEAVTTIPDSFQSLHFFFTSCKWILRILQAILEHSSNAFELRTPATFRHTPPQSPALETYYRNNQAIPPPHDNNIGTETMHCALGDDYFETEEIADMTSDDFFTDGDYK</sequence>
<protein>
    <submittedName>
        <fullName evidence="1">Uncharacterized protein</fullName>
    </submittedName>
</protein>
<name>A0A9Q8PI65_PASFU</name>
<dbReference type="GeneID" id="71992154"/>
<reference evidence="1" key="1">
    <citation type="submission" date="2021-12" db="EMBL/GenBank/DDBJ databases">
        <authorList>
            <person name="Zaccaron A."/>
            <person name="Stergiopoulos I."/>
        </authorList>
    </citation>
    <scope>NUCLEOTIDE SEQUENCE</scope>
    <source>
        <strain evidence="1">Race5_Kim</strain>
    </source>
</reference>
<accession>A0A9Q8PI65</accession>
<proteinExistence type="predicted"/>
<dbReference type="EMBL" id="CP090172">
    <property type="protein sequence ID" value="UJO22882.1"/>
    <property type="molecule type" value="Genomic_DNA"/>
</dbReference>
<gene>
    <name evidence="1" type="ORF">CLAFUR5_12276</name>
</gene>
<organism evidence="1 2">
    <name type="scientific">Passalora fulva</name>
    <name type="common">Tomato leaf mold</name>
    <name type="synonym">Cladosporium fulvum</name>
    <dbReference type="NCBI Taxonomy" id="5499"/>
    <lineage>
        <taxon>Eukaryota</taxon>
        <taxon>Fungi</taxon>
        <taxon>Dikarya</taxon>
        <taxon>Ascomycota</taxon>
        <taxon>Pezizomycotina</taxon>
        <taxon>Dothideomycetes</taxon>
        <taxon>Dothideomycetidae</taxon>
        <taxon>Mycosphaerellales</taxon>
        <taxon>Mycosphaerellaceae</taxon>
        <taxon>Fulvia</taxon>
    </lineage>
</organism>
<reference evidence="1" key="2">
    <citation type="journal article" date="2022" name="Microb. Genom.">
        <title>A chromosome-scale genome assembly of the tomato pathogen Cladosporium fulvum reveals a compartmentalized genome architecture and the presence of a dispensable chromosome.</title>
        <authorList>
            <person name="Zaccaron A.Z."/>
            <person name="Chen L.H."/>
            <person name="Samaras A."/>
            <person name="Stergiopoulos I."/>
        </authorList>
    </citation>
    <scope>NUCLEOTIDE SEQUENCE</scope>
    <source>
        <strain evidence="1">Race5_Kim</strain>
    </source>
</reference>
<dbReference type="AlphaFoldDB" id="A0A9Q8PI65"/>
<dbReference type="KEGG" id="ffu:CLAFUR5_12276"/>
<evidence type="ECO:0000313" key="2">
    <source>
        <dbReference type="Proteomes" id="UP000756132"/>
    </source>
</evidence>
<keyword evidence="2" id="KW-1185">Reference proteome</keyword>